<dbReference type="Proteomes" id="UP000249518">
    <property type="component" value="Unassembled WGS sequence"/>
</dbReference>
<dbReference type="InterPro" id="IPR053142">
    <property type="entry name" value="PchR_regulatory_protein"/>
</dbReference>
<protein>
    <submittedName>
        <fullName evidence="5">AraC-like DNA-binding protein</fullName>
    </submittedName>
</protein>
<keyword evidence="1" id="KW-0805">Transcription regulation</keyword>
<evidence type="ECO:0000259" key="4">
    <source>
        <dbReference type="PROSITE" id="PS01124"/>
    </source>
</evidence>
<dbReference type="AlphaFoldDB" id="A0A328WNI4"/>
<dbReference type="Gene3D" id="1.10.10.60">
    <property type="entry name" value="Homeodomain-like"/>
    <property type="match status" value="2"/>
</dbReference>
<dbReference type="PROSITE" id="PS01124">
    <property type="entry name" value="HTH_ARAC_FAMILY_2"/>
    <property type="match status" value="1"/>
</dbReference>
<dbReference type="OrthoDB" id="799767at2"/>
<dbReference type="PROSITE" id="PS00041">
    <property type="entry name" value="HTH_ARAC_FAMILY_1"/>
    <property type="match status" value="1"/>
</dbReference>
<feature type="domain" description="HTH araC/xylS-type" evidence="4">
    <location>
        <begin position="235"/>
        <end position="333"/>
    </location>
</feature>
<evidence type="ECO:0000256" key="3">
    <source>
        <dbReference type="ARBA" id="ARBA00023163"/>
    </source>
</evidence>
<accession>A0A328WNI4</accession>
<dbReference type="EMBL" id="QLSV01000015">
    <property type="protein sequence ID" value="RAR46696.1"/>
    <property type="molecule type" value="Genomic_DNA"/>
</dbReference>
<reference evidence="5 6" key="1">
    <citation type="submission" date="2018-06" db="EMBL/GenBank/DDBJ databases">
        <title>Genomic Encyclopedia of Type Strains, Phase III (KMG-III): the genomes of soil and plant-associated and newly described type strains.</title>
        <authorList>
            <person name="Whitman W."/>
        </authorList>
    </citation>
    <scope>NUCLEOTIDE SEQUENCE [LARGE SCALE GENOMIC DNA]</scope>
    <source>
        <strain evidence="5 6">CGMCC 1.12504</strain>
    </source>
</reference>
<keyword evidence="3" id="KW-0804">Transcription</keyword>
<keyword evidence="6" id="KW-1185">Reference proteome</keyword>
<comment type="caution">
    <text evidence="5">The sequence shown here is derived from an EMBL/GenBank/DDBJ whole genome shotgun (WGS) entry which is preliminary data.</text>
</comment>
<dbReference type="PRINTS" id="PR00032">
    <property type="entry name" value="HTHARAC"/>
</dbReference>
<organism evidence="5 6">
    <name type="scientific">Flavobacterium lacus</name>
    <dbReference type="NCBI Taxonomy" id="1353778"/>
    <lineage>
        <taxon>Bacteria</taxon>
        <taxon>Pseudomonadati</taxon>
        <taxon>Bacteroidota</taxon>
        <taxon>Flavobacteriia</taxon>
        <taxon>Flavobacteriales</taxon>
        <taxon>Flavobacteriaceae</taxon>
        <taxon>Flavobacterium</taxon>
    </lineage>
</organism>
<dbReference type="GO" id="GO:0043565">
    <property type="term" value="F:sequence-specific DNA binding"/>
    <property type="evidence" value="ECO:0007669"/>
    <property type="project" value="InterPro"/>
</dbReference>
<dbReference type="GO" id="GO:0003700">
    <property type="term" value="F:DNA-binding transcription factor activity"/>
    <property type="evidence" value="ECO:0007669"/>
    <property type="project" value="InterPro"/>
</dbReference>
<dbReference type="InterPro" id="IPR018060">
    <property type="entry name" value="HTH_AraC"/>
</dbReference>
<gene>
    <name evidence="5" type="ORF">B0I10_1152</name>
</gene>
<evidence type="ECO:0000313" key="5">
    <source>
        <dbReference type="EMBL" id="RAR46696.1"/>
    </source>
</evidence>
<dbReference type="Pfam" id="PF12833">
    <property type="entry name" value="HTH_18"/>
    <property type="match status" value="1"/>
</dbReference>
<evidence type="ECO:0000256" key="2">
    <source>
        <dbReference type="ARBA" id="ARBA00023125"/>
    </source>
</evidence>
<sequence>MLINIENGTLENLHKTLNLKFKTSFKKNGYEYKTIISKNKITLSVESFQFGNGFNFTAIKGDLQQPLELEIAEDGTNHLRFLIVKNGVVVHMLSPSIRYRLNNSFSSIVGVKGMNNQRITLPTQNNIEAFFLQVDIKRYAIDLKSDFFEFSKETNTGSKKNENEEYFIFQSNYSYAISESISDIITTSKTGITKRFFIESKALELLWLHTEQYNNEQKFGYDDKIFKKIDFELLKKAKEYIHNNFNKPITLAVLAKEVGTNETKIKQGFKKIYGKTFSEILRFERLNKAKILLDEGNLSIKETAMSCGYKSTSMFSVRFKERFGIAPSSYKSS</sequence>
<dbReference type="InterPro" id="IPR018062">
    <property type="entry name" value="HTH_AraC-typ_CS"/>
</dbReference>
<keyword evidence="2 5" id="KW-0238">DNA-binding</keyword>
<dbReference type="RefSeq" id="WP_112087002.1">
    <property type="nucleotide sequence ID" value="NZ_QLSV01000015.1"/>
</dbReference>
<dbReference type="PANTHER" id="PTHR47893">
    <property type="entry name" value="REGULATORY PROTEIN PCHR"/>
    <property type="match status" value="1"/>
</dbReference>
<evidence type="ECO:0000313" key="6">
    <source>
        <dbReference type="Proteomes" id="UP000249518"/>
    </source>
</evidence>
<evidence type="ECO:0000256" key="1">
    <source>
        <dbReference type="ARBA" id="ARBA00023015"/>
    </source>
</evidence>
<name>A0A328WNI4_9FLAO</name>
<dbReference type="InterPro" id="IPR020449">
    <property type="entry name" value="Tscrpt_reg_AraC-type_HTH"/>
</dbReference>
<proteinExistence type="predicted"/>
<dbReference type="PANTHER" id="PTHR47893:SF1">
    <property type="entry name" value="REGULATORY PROTEIN PCHR"/>
    <property type="match status" value="1"/>
</dbReference>
<dbReference type="InterPro" id="IPR009057">
    <property type="entry name" value="Homeodomain-like_sf"/>
</dbReference>
<dbReference type="SMART" id="SM00342">
    <property type="entry name" value="HTH_ARAC"/>
    <property type="match status" value="1"/>
</dbReference>
<dbReference type="SUPFAM" id="SSF46689">
    <property type="entry name" value="Homeodomain-like"/>
    <property type="match status" value="2"/>
</dbReference>